<dbReference type="Gene3D" id="2.40.50.140">
    <property type="entry name" value="Nucleic acid-binding proteins"/>
    <property type="match status" value="1"/>
</dbReference>
<comment type="subunit">
    <text evidence="7">The complex is composed of two ATP-binding proteins (WtpC), two transmembrane proteins (WtpB) and a solute-binding protein (WtpA).</text>
</comment>
<dbReference type="PROSITE" id="PS50893">
    <property type="entry name" value="ABC_TRANSPORTER_2"/>
    <property type="match status" value="1"/>
</dbReference>
<comment type="function">
    <text evidence="11">Part of the ABC transporter complex WtpABC involved in molybdate/tungstate import. Responsible for energy coupling to the transport system.</text>
</comment>
<evidence type="ECO:0000256" key="10">
    <source>
        <dbReference type="ARBA" id="ARBA00047936"/>
    </source>
</evidence>
<keyword evidence="4" id="KW-0547">Nucleotide-binding</keyword>
<dbReference type="InterPro" id="IPR012340">
    <property type="entry name" value="NA-bd_OB-fold"/>
</dbReference>
<evidence type="ECO:0000256" key="1">
    <source>
        <dbReference type="ARBA" id="ARBA00004202"/>
    </source>
</evidence>
<keyword evidence="15" id="KW-1185">Reference proteome</keyword>
<comment type="catalytic activity">
    <reaction evidence="10">
        <text>tungstate(in) + ATP + H2O = tungstate(out) + ADP + phosphate + H(+)</text>
        <dbReference type="Rhea" id="RHEA:35027"/>
        <dbReference type="ChEBI" id="CHEBI:15377"/>
        <dbReference type="ChEBI" id="CHEBI:15378"/>
        <dbReference type="ChEBI" id="CHEBI:30616"/>
        <dbReference type="ChEBI" id="CHEBI:43474"/>
        <dbReference type="ChEBI" id="CHEBI:46502"/>
        <dbReference type="ChEBI" id="CHEBI:456216"/>
        <dbReference type="EC" id="7.3.2.6"/>
    </reaction>
</comment>
<dbReference type="GO" id="GO:0043190">
    <property type="term" value="C:ATP-binding cassette (ABC) transporter complex"/>
    <property type="evidence" value="ECO:0007669"/>
    <property type="project" value="InterPro"/>
</dbReference>
<evidence type="ECO:0000256" key="12">
    <source>
        <dbReference type="SAM" id="MobiDB-lite"/>
    </source>
</evidence>
<dbReference type="PANTHER" id="PTHR42781:SF4">
    <property type="entry name" value="SPERMIDINE_PUTRESCINE IMPORT ATP-BINDING PROTEIN POTA"/>
    <property type="match status" value="1"/>
</dbReference>
<dbReference type="FunFam" id="3.40.50.300:FF:000425">
    <property type="entry name" value="Probable ABC transporter, ATP-binding subunit"/>
    <property type="match status" value="1"/>
</dbReference>
<dbReference type="OrthoDB" id="18368at2157"/>
<dbReference type="InterPro" id="IPR008995">
    <property type="entry name" value="Mo/tungstate-bd_C_term_dom"/>
</dbReference>
<dbReference type="STRING" id="1202768.SAMN05216285_3514"/>
<proteinExistence type="inferred from homology"/>
<dbReference type="InterPro" id="IPR050093">
    <property type="entry name" value="ABC_SmlMolc_Importer"/>
</dbReference>
<feature type="domain" description="ABC transporter" evidence="13">
    <location>
        <begin position="4"/>
        <end position="235"/>
    </location>
</feature>
<dbReference type="Gene3D" id="2.40.50.100">
    <property type="match status" value="1"/>
</dbReference>
<gene>
    <name evidence="14" type="ORF">SAMN05216285_3514</name>
</gene>
<dbReference type="RefSeq" id="WP_074854828.1">
    <property type="nucleotide sequence ID" value="NZ_FOIS01000004.1"/>
</dbReference>
<comment type="subcellular location">
    <subcellularLocation>
        <location evidence="1">Cell membrane</location>
        <topology evidence="1">Peripheral membrane protein</topology>
    </subcellularLocation>
</comment>
<dbReference type="SUPFAM" id="SSF52540">
    <property type="entry name" value="P-loop containing nucleoside triphosphate hydrolases"/>
    <property type="match status" value="1"/>
</dbReference>
<name>A0A1I0QFN5_9EURY</name>
<dbReference type="InterPro" id="IPR017871">
    <property type="entry name" value="ABC_transporter-like_CS"/>
</dbReference>
<accession>A0A1I0QFN5</accession>
<keyword evidence="5 14" id="KW-0067">ATP-binding</keyword>
<evidence type="ECO:0000256" key="2">
    <source>
        <dbReference type="ARBA" id="ARBA00022448"/>
    </source>
</evidence>
<evidence type="ECO:0000313" key="15">
    <source>
        <dbReference type="Proteomes" id="UP000183275"/>
    </source>
</evidence>
<dbReference type="EMBL" id="FOIS01000004">
    <property type="protein sequence ID" value="SEW25914.1"/>
    <property type="molecule type" value="Genomic_DNA"/>
</dbReference>
<dbReference type="Pfam" id="PF00005">
    <property type="entry name" value="ABC_tran"/>
    <property type="match status" value="1"/>
</dbReference>
<dbReference type="EC" id="7.3.2.6" evidence="8"/>
<evidence type="ECO:0000256" key="11">
    <source>
        <dbReference type="ARBA" id="ARBA00057369"/>
    </source>
</evidence>
<keyword evidence="2" id="KW-0813">Transport</keyword>
<dbReference type="Proteomes" id="UP000183275">
    <property type="component" value="Unassembled WGS sequence"/>
</dbReference>
<dbReference type="GO" id="GO:0005524">
    <property type="term" value="F:ATP binding"/>
    <property type="evidence" value="ECO:0007669"/>
    <property type="project" value="UniProtKB-KW"/>
</dbReference>
<evidence type="ECO:0000256" key="8">
    <source>
        <dbReference type="ARBA" id="ARBA00039025"/>
    </source>
</evidence>
<dbReference type="AlphaFoldDB" id="A0A1I0QFN5"/>
<dbReference type="eggNOG" id="arCOG00177">
    <property type="taxonomic scope" value="Archaea"/>
</dbReference>
<comment type="similarity">
    <text evidence="6">Belongs to the ABC transporter superfamily. Sulfate/tungstate importer (TC 3.A.1.6) family.</text>
</comment>
<protein>
    <recommendedName>
        <fullName evidence="9">Molybdate/tungstate import ATP-binding protein WtpC</fullName>
        <ecNumber evidence="8">7.3.2.6</ecNumber>
    </recommendedName>
</protein>
<evidence type="ECO:0000313" key="14">
    <source>
        <dbReference type="EMBL" id="SEW25914.1"/>
    </source>
</evidence>
<dbReference type="Pfam" id="PF08402">
    <property type="entry name" value="TOBE_2"/>
    <property type="match status" value="1"/>
</dbReference>
<dbReference type="InterPro" id="IPR027417">
    <property type="entry name" value="P-loop_NTPase"/>
</dbReference>
<evidence type="ECO:0000259" key="13">
    <source>
        <dbReference type="PROSITE" id="PS50893"/>
    </source>
</evidence>
<dbReference type="SMART" id="SM00382">
    <property type="entry name" value="AAA"/>
    <property type="match status" value="1"/>
</dbReference>
<feature type="region of interest" description="Disordered" evidence="12">
    <location>
        <begin position="245"/>
        <end position="293"/>
    </location>
</feature>
<dbReference type="InterPro" id="IPR013611">
    <property type="entry name" value="Transp-assoc_OB_typ2"/>
</dbReference>
<dbReference type="InterPro" id="IPR003593">
    <property type="entry name" value="AAA+_ATPase"/>
</dbReference>
<evidence type="ECO:0000256" key="9">
    <source>
        <dbReference type="ARBA" id="ARBA00041133"/>
    </source>
</evidence>
<sequence length="391" mass="41793">MTRLTLDGVSKRYDGTVALADVDLTVRDGEFFTLVGPSGCGKTTTLRTIAGFEEPTAGDVRFDGREMAGVPPERRDVGVVFQSYALFPHMSVAENVGYGLRFREPPEGTTVDERVAELLALVDLEGMGDRDPERLSGGQRQRVALARALAPAPDLLLLDEPMSALDARLRESLRRQVTRIQSELGITTIYVTHDQAEALAISDRLAVMADGRIEQVGKPQEIYREPATRFVAEFVGDNNVFDGRVRDRGRSYHGTGDGDGGDSDGDGDGGLATGDGDGGDSDGDGDGGLATGDGEYARVAVDGEPFALPALPDVGDAERVTFCVRPGALSPTADRNRLTVTVETTEFLGETVRVNGRWNGSEIALRLPDVPDGDELTVGFAPEDVHVVSTR</sequence>
<evidence type="ECO:0000256" key="3">
    <source>
        <dbReference type="ARBA" id="ARBA00022505"/>
    </source>
</evidence>
<dbReference type="PANTHER" id="PTHR42781">
    <property type="entry name" value="SPERMIDINE/PUTRESCINE IMPORT ATP-BINDING PROTEIN POTA"/>
    <property type="match status" value="1"/>
</dbReference>
<keyword evidence="3" id="KW-0500">Molybdenum</keyword>
<evidence type="ECO:0000256" key="4">
    <source>
        <dbReference type="ARBA" id="ARBA00022741"/>
    </source>
</evidence>
<dbReference type="InterPro" id="IPR003439">
    <property type="entry name" value="ABC_transporter-like_ATP-bd"/>
</dbReference>
<dbReference type="GO" id="GO:1901238">
    <property type="term" value="F:ABC-type tungstate transporter activity"/>
    <property type="evidence" value="ECO:0007669"/>
    <property type="project" value="UniProtKB-EC"/>
</dbReference>
<evidence type="ECO:0000256" key="5">
    <source>
        <dbReference type="ARBA" id="ARBA00022840"/>
    </source>
</evidence>
<evidence type="ECO:0000256" key="6">
    <source>
        <dbReference type="ARBA" id="ARBA00038307"/>
    </source>
</evidence>
<dbReference type="Gene3D" id="3.40.50.300">
    <property type="entry name" value="P-loop containing nucleotide triphosphate hydrolases"/>
    <property type="match status" value="1"/>
</dbReference>
<organism evidence="14 15">
    <name type="scientific">Natrinema salifodinae</name>
    <dbReference type="NCBI Taxonomy" id="1202768"/>
    <lineage>
        <taxon>Archaea</taxon>
        <taxon>Methanobacteriati</taxon>
        <taxon>Methanobacteriota</taxon>
        <taxon>Stenosarchaea group</taxon>
        <taxon>Halobacteria</taxon>
        <taxon>Halobacteriales</taxon>
        <taxon>Natrialbaceae</taxon>
        <taxon>Natrinema</taxon>
    </lineage>
</organism>
<reference evidence="15" key="1">
    <citation type="submission" date="2016-10" db="EMBL/GenBank/DDBJ databases">
        <authorList>
            <person name="Varghese N."/>
        </authorList>
    </citation>
    <scope>NUCLEOTIDE SEQUENCE [LARGE SCALE GENOMIC DNA]</scope>
    <source>
        <strain evidence="15">CGMCC 1.12284</strain>
    </source>
</reference>
<dbReference type="SUPFAM" id="SSF50331">
    <property type="entry name" value="MOP-like"/>
    <property type="match status" value="1"/>
</dbReference>
<dbReference type="PROSITE" id="PS00211">
    <property type="entry name" value="ABC_TRANSPORTER_1"/>
    <property type="match status" value="1"/>
</dbReference>
<dbReference type="GO" id="GO:0016887">
    <property type="term" value="F:ATP hydrolysis activity"/>
    <property type="evidence" value="ECO:0007669"/>
    <property type="project" value="InterPro"/>
</dbReference>
<evidence type="ECO:0000256" key="7">
    <source>
        <dbReference type="ARBA" id="ARBA00038781"/>
    </source>
</evidence>